<reference evidence="1 2" key="1">
    <citation type="submission" date="2020-08" db="EMBL/GenBank/DDBJ databases">
        <title>Genomic Encyclopedia of Type Strains, Phase IV (KMG-IV): sequencing the most valuable type-strain genomes for metagenomic binning, comparative biology and taxonomic classification.</title>
        <authorList>
            <person name="Goeker M."/>
        </authorList>
    </citation>
    <scope>NUCLEOTIDE SEQUENCE [LARGE SCALE GENOMIC DNA]</scope>
    <source>
        <strain evidence="1 2">DSM 26287</strain>
    </source>
</reference>
<comment type="caution">
    <text evidence="1">The sequence shown here is derived from an EMBL/GenBank/DDBJ whole genome shotgun (WGS) entry which is preliminary data.</text>
</comment>
<dbReference type="EMBL" id="JACHHU010000001">
    <property type="protein sequence ID" value="MBB6541665.1"/>
    <property type="molecule type" value="Genomic_DNA"/>
</dbReference>
<dbReference type="Proteomes" id="UP000537141">
    <property type="component" value="Unassembled WGS sequence"/>
</dbReference>
<evidence type="ECO:0000313" key="1">
    <source>
        <dbReference type="EMBL" id="MBB6541665.1"/>
    </source>
</evidence>
<gene>
    <name evidence="1" type="ORF">HNQ55_000139</name>
</gene>
<keyword evidence="2" id="KW-1185">Reference proteome</keyword>
<name>A0A7X0TS39_9GAMM</name>
<evidence type="ECO:0000313" key="2">
    <source>
        <dbReference type="Proteomes" id="UP000537141"/>
    </source>
</evidence>
<dbReference type="RefSeq" id="WP_184421136.1">
    <property type="nucleotide sequence ID" value="NZ_AP027362.1"/>
</dbReference>
<evidence type="ECO:0008006" key="3">
    <source>
        <dbReference type="Google" id="ProtNLM"/>
    </source>
</evidence>
<protein>
    <recommendedName>
        <fullName evidence="3">Lipoprotein</fullName>
    </recommendedName>
</protein>
<proteinExistence type="predicted"/>
<organism evidence="1 2">
    <name type="scientific">Thalassotalea piscium</name>
    <dbReference type="NCBI Taxonomy" id="1230533"/>
    <lineage>
        <taxon>Bacteria</taxon>
        <taxon>Pseudomonadati</taxon>
        <taxon>Pseudomonadota</taxon>
        <taxon>Gammaproteobacteria</taxon>
        <taxon>Alteromonadales</taxon>
        <taxon>Colwelliaceae</taxon>
        <taxon>Thalassotalea</taxon>
    </lineage>
</organism>
<sequence>MKAILIIVASVLLFGCTSNQLKIFAAEAISGSAIGYSKERCGAIKVACPLERYDEWKTSNGKFGCSCAR</sequence>
<dbReference type="AlphaFoldDB" id="A0A7X0TS39"/>
<dbReference type="PROSITE" id="PS51257">
    <property type="entry name" value="PROKAR_LIPOPROTEIN"/>
    <property type="match status" value="1"/>
</dbReference>
<accession>A0A7X0TS39</accession>